<evidence type="ECO:0000313" key="1">
    <source>
        <dbReference type="EMBL" id="SES28706.1"/>
    </source>
</evidence>
<reference evidence="1 2" key="1">
    <citation type="submission" date="2016-10" db="EMBL/GenBank/DDBJ databases">
        <authorList>
            <person name="de Groot N.N."/>
        </authorList>
    </citation>
    <scope>NUCLEOTIDE SEQUENCE [LARGE SCALE GENOMIC DNA]</scope>
    <source>
        <strain evidence="1 2">AR40</strain>
    </source>
</reference>
<dbReference type="AlphaFoldDB" id="A0A1H9W453"/>
<proteinExistence type="predicted"/>
<organism evidence="1 2">
    <name type="scientific">Butyrivibrio fibrisolvens</name>
    <dbReference type="NCBI Taxonomy" id="831"/>
    <lineage>
        <taxon>Bacteria</taxon>
        <taxon>Bacillati</taxon>
        <taxon>Bacillota</taxon>
        <taxon>Clostridia</taxon>
        <taxon>Lachnospirales</taxon>
        <taxon>Lachnospiraceae</taxon>
        <taxon>Butyrivibrio</taxon>
    </lineage>
</organism>
<dbReference type="Proteomes" id="UP000182584">
    <property type="component" value="Unassembled WGS sequence"/>
</dbReference>
<name>A0A1H9W453_BUTFI</name>
<gene>
    <name evidence="1" type="ORF">SAMN04487884_1278</name>
</gene>
<evidence type="ECO:0000313" key="2">
    <source>
        <dbReference type="Proteomes" id="UP000182584"/>
    </source>
</evidence>
<protein>
    <submittedName>
        <fullName evidence="1">Uncharacterized protein</fullName>
    </submittedName>
</protein>
<dbReference type="EMBL" id="FOGJ01000027">
    <property type="protein sequence ID" value="SES28706.1"/>
    <property type="molecule type" value="Genomic_DNA"/>
</dbReference>
<sequence>MDITEAYNLLYKYYSEEKNLSIMISWTDRRSLGFTIIGVEVKRRIWGE</sequence>
<accession>A0A1H9W453</accession>